<dbReference type="eggNOG" id="KOG1721">
    <property type="taxonomic scope" value="Eukaryota"/>
</dbReference>
<feature type="binding site" evidence="7">
    <location>
        <position position="334"/>
    </location>
    <ligand>
        <name>Zn(2+)</name>
        <dbReference type="ChEBI" id="CHEBI:29105"/>
    </ligand>
</feature>
<evidence type="ECO:0000256" key="5">
    <source>
        <dbReference type="ARBA" id="ARBA00022833"/>
    </source>
</evidence>
<feature type="binding site" evidence="7">
    <location>
        <position position="133"/>
    </location>
    <ligand>
        <name>Zn(2+)</name>
        <dbReference type="ChEBI" id="CHEBI:29105"/>
    </ligand>
</feature>
<dbReference type="PANTHER" id="PTHR24384:SF218">
    <property type="entry name" value="ZINC FINGER PROTEIN 502"/>
    <property type="match status" value="1"/>
</dbReference>
<dbReference type="GO" id="GO:0000978">
    <property type="term" value="F:RNA polymerase II cis-regulatory region sequence-specific DNA binding"/>
    <property type="evidence" value="ECO:0007669"/>
    <property type="project" value="TreeGrafter"/>
</dbReference>
<feature type="binding site" evidence="7">
    <location>
        <position position="477"/>
    </location>
    <ligand>
        <name>Zn(2+)</name>
        <dbReference type="ChEBI" id="CHEBI:29105"/>
    </ligand>
</feature>
<feature type="binding site" evidence="7">
    <location>
        <position position="270"/>
    </location>
    <ligand>
        <name>Zn(2+)</name>
        <dbReference type="ChEBI" id="CHEBI:29105"/>
    </ligand>
</feature>
<feature type="domain" description="C2H2-type" evidence="8">
    <location>
        <begin position="128"/>
        <end position="155"/>
    </location>
</feature>
<reference evidence="10" key="4">
    <citation type="submission" date="2015-11" db="EMBL/GenBank/DDBJ databases">
        <authorList>
            <consortium name="FlyBase"/>
        </authorList>
    </citation>
    <scope>NUCLEOTIDE SEQUENCE</scope>
    <source>
        <strain evidence="10">MV2-25</strain>
    </source>
</reference>
<dbReference type="SUPFAM" id="SSF57716">
    <property type="entry name" value="Glucocorticoid receptor-like (DNA-binding domain)"/>
    <property type="match status" value="4"/>
</dbReference>
<keyword evidence="4 6" id="KW-0863">Zinc-finger</keyword>
<feature type="domain" description="C2H2-type" evidence="8">
    <location>
        <begin position="268"/>
        <end position="295"/>
    </location>
</feature>
<evidence type="ECO:0000256" key="4">
    <source>
        <dbReference type="ARBA" id="ARBA00022771"/>
    </source>
</evidence>
<comment type="similarity">
    <text evidence="1">Belongs to the krueppel C2H2-type zinc-finger protein family.</text>
</comment>
<feature type="domain" description="C2H2-type" evidence="8">
    <location>
        <begin position="408"/>
        <end position="435"/>
    </location>
</feature>
<dbReference type="InterPro" id="IPR050752">
    <property type="entry name" value="C2H2-ZF_domain"/>
</dbReference>
<feature type="domain" description="ZAD" evidence="9">
    <location>
        <begin position="128"/>
        <end position="221"/>
    </location>
</feature>
<dbReference type="SMART" id="SM00868">
    <property type="entry name" value="zf-AD"/>
    <property type="match status" value="4"/>
</dbReference>
<feature type="binding site" evidence="7">
    <location>
        <position position="5"/>
    </location>
    <ligand>
        <name>Zn(2+)</name>
        <dbReference type="ChEBI" id="CHEBI:29105"/>
    </ligand>
</feature>
<evidence type="ECO:0000259" key="9">
    <source>
        <dbReference type="PROSITE" id="PS51915"/>
    </source>
</evidence>
<dbReference type="PANTHER" id="PTHR24384">
    <property type="entry name" value="FINGER PUTATIVE TRANSCRIPTION FACTOR FAMILY-RELATED"/>
    <property type="match status" value="1"/>
</dbReference>
<reference evidence="10" key="3">
    <citation type="journal article" date="2012" name="PLoS ONE">
        <title>Mind the gap: upgrading genomes with Pacific Biosciences RS long-read sequencing technology.</title>
        <authorList>
            <person name="English A.C."/>
            <person name="Richards S."/>
            <person name="Han Y."/>
            <person name="Wang M."/>
            <person name="Vee V."/>
            <person name="Qu J."/>
            <person name="Qin X."/>
            <person name="Muzny D.M."/>
            <person name="Reid J.G."/>
            <person name="Worley K.C."/>
            <person name="Gibbs R.A."/>
        </authorList>
    </citation>
    <scope>NUCLEOTIDE SEQUENCE</scope>
    <source>
        <strain evidence="10">MV2-25</strain>
    </source>
</reference>
<dbReference type="GO" id="GO:0008270">
    <property type="term" value="F:zinc ion binding"/>
    <property type="evidence" value="ECO:0007669"/>
    <property type="project" value="UniProtKB-UniRule"/>
</dbReference>
<feature type="binding site" evidence="7">
    <location>
        <position position="57"/>
    </location>
    <ligand>
        <name>Zn(2+)</name>
        <dbReference type="ChEBI" id="CHEBI:29105"/>
    </ligand>
</feature>
<dbReference type="InterPro" id="IPR036236">
    <property type="entry name" value="Znf_C2H2_sf"/>
</dbReference>
<reference evidence="10" key="1">
    <citation type="journal article" date="2005" name="Genome Res.">
        <title>Comparative genome sequencing of Drosophila pseudoobscura: chromosomal, gene, and cis-element evolution.</title>
        <authorList>
            <person name="Richards S."/>
            <person name="Liu Y."/>
            <person name="Bettencourt B.R."/>
            <person name="Hradecky P."/>
            <person name="Letovsky S."/>
            <person name="Nielsen R."/>
            <person name="Thornton K."/>
            <person name="Hubisz M.J."/>
            <person name="Chen R."/>
            <person name="Meisel R.P."/>
            <person name="Couronne O."/>
            <person name="Hua S."/>
            <person name="Smith M.A."/>
            <person name="Zhang P."/>
            <person name="Liu J."/>
            <person name="Bussemaker H.J."/>
            <person name="van Batenburg M.F."/>
            <person name="Howells S.L."/>
            <person name="Scherer S.E."/>
            <person name="Sodergren E."/>
            <person name="Matthews B.B."/>
            <person name="Crosby M.A."/>
            <person name="Schroeder A.J."/>
            <person name="Ortiz-Barrientos D."/>
            <person name="Rives C.M."/>
            <person name="Metzker M.L."/>
            <person name="Muzny D.M."/>
            <person name="Scott G."/>
            <person name="Steffen D."/>
            <person name="Wheeler D.A."/>
            <person name="Worley K.C."/>
            <person name="Havlak P."/>
            <person name="Durbin K.J."/>
            <person name="Egan A."/>
            <person name="Gill R."/>
            <person name="Hume J."/>
            <person name="Morgan M.B."/>
            <person name="Miner G."/>
            <person name="Hamilton C."/>
            <person name="Huang Y."/>
            <person name="Waldron L."/>
            <person name="Verduzco D."/>
            <person name="Clerc-Blankenburg K.P."/>
            <person name="Dubchak I."/>
            <person name="Noor M.A."/>
            <person name="Anderson W."/>
            <person name="White K.P."/>
            <person name="Clark A.G."/>
            <person name="Schaeffer S.W."/>
            <person name="Gelbart W."/>
            <person name="Weinstock G.M."/>
            <person name="Gibbs R.A."/>
        </authorList>
    </citation>
    <scope>NUCLEOTIDE SEQUENCE [LARGE SCALE GENOMIC DNA]</scope>
    <source>
        <strain evidence="10">MV2-25</strain>
    </source>
</reference>
<dbReference type="Gene3D" id="3.40.1800.20">
    <property type="match status" value="1"/>
</dbReference>
<dbReference type="InterPro" id="IPR012934">
    <property type="entry name" value="Znf_AD"/>
</dbReference>
<feature type="binding site" evidence="7">
    <location>
        <position position="194"/>
    </location>
    <ligand>
        <name>Zn(2+)</name>
        <dbReference type="ChEBI" id="CHEBI:29105"/>
    </ligand>
</feature>
<dbReference type="GO" id="GO:0005634">
    <property type="term" value="C:nucleus"/>
    <property type="evidence" value="ECO:0007669"/>
    <property type="project" value="InterPro"/>
</dbReference>
<feature type="domain" description="ZAD" evidence="9">
    <location>
        <begin position="408"/>
        <end position="501"/>
    </location>
</feature>
<feature type="binding site" evidence="7">
    <location>
        <position position="54"/>
    </location>
    <ligand>
        <name>Zn(2+)</name>
        <dbReference type="ChEBI" id="CHEBI:29105"/>
    </ligand>
</feature>
<reference evidence="10" key="2">
    <citation type="journal article" date="2007" name="Nature">
        <title>Evolution of genes and genomes on the Drosophila phylogeny.</title>
        <authorList>
            <consortium name="Drosophila 12 Genomes Consortium"/>
            <person name="Clark A.G."/>
            <person name="Eisen M.B."/>
            <person name="Smith D.R."/>
            <person name="Bergman C.M."/>
            <person name="Oliver B."/>
            <person name="Markow T.A."/>
            <person name="Kaufman T.C."/>
            <person name="Kellis M."/>
            <person name="Gelbart W."/>
            <person name="Iyer V.N."/>
            <person name="Pollard D.A."/>
            <person name="Sackton T.B."/>
            <person name="Larracuente A.M."/>
            <person name="Singh N.D."/>
            <person name="Abad J.P."/>
            <person name="Abt D.N."/>
            <person name="Adryan B."/>
            <person name="Aguade M."/>
            <person name="Akashi H."/>
            <person name="Anderson W.W."/>
            <person name="Aquadro C.F."/>
            <person name="Ardell D.H."/>
            <person name="Arguello R."/>
            <person name="Artieri C.G."/>
            <person name="Barbash D.A."/>
            <person name="Barker D."/>
            <person name="Barsanti P."/>
            <person name="Batterham P."/>
            <person name="Batzoglou S."/>
            <person name="Begun D."/>
            <person name="Bhutkar A."/>
            <person name="Blanco E."/>
            <person name="Bosak S.A."/>
            <person name="Bradley R.K."/>
            <person name="Brand A.D."/>
            <person name="Brent M.R."/>
            <person name="Brooks A.N."/>
            <person name="Brown R.H."/>
            <person name="Butlin R.K."/>
            <person name="Caggese C."/>
            <person name="Calvi B.R."/>
            <person name="Bernardo de Carvalho A."/>
            <person name="Caspi A."/>
            <person name="Castrezana S."/>
            <person name="Celniker S.E."/>
            <person name="Chang J.L."/>
            <person name="Chapple C."/>
            <person name="Chatterji S."/>
            <person name="Chinwalla A."/>
            <person name="Civetta A."/>
            <person name="Clifton S.W."/>
            <person name="Comeron J.M."/>
            <person name="Costello J.C."/>
            <person name="Coyne J.A."/>
            <person name="Daub J."/>
            <person name="David R.G."/>
            <person name="Delcher A.L."/>
            <person name="Delehaunty K."/>
            <person name="Do C.B."/>
            <person name="Ebling H."/>
            <person name="Edwards K."/>
            <person name="Eickbush T."/>
            <person name="Evans J.D."/>
            <person name="Filipski A."/>
            <person name="Findeiss S."/>
            <person name="Freyhult E."/>
            <person name="Fulton L."/>
            <person name="Fulton R."/>
            <person name="Garcia A.C."/>
            <person name="Gardiner A."/>
            <person name="Garfield D.A."/>
            <person name="Garvin B.E."/>
            <person name="Gibson G."/>
            <person name="Gilbert D."/>
            <person name="Gnerre S."/>
            <person name="Godfrey J."/>
            <person name="Good R."/>
            <person name="Gotea V."/>
            <person name="Gravely B."/>
            <person name="Greenberg A.J."/>
            <person name="Griffiths-Jones S."/>
            <person name="Gross S."/>
            <person name="Guigo R."/>
            <person name="Gustafson E.A."/>
            <person name="Haerty W."/>
            <person name="Hahn M.W."/>
            <person name="Halligan D.L."/>
            <person name="Halpern A.L."/>
            <person name="Halter G.M."/>
            <person name="Han M.V."/>
            <person name="Heger A."/>
            <person name="Hillier L."/>
            <person name="Hinrichs A.S."/>
            <person name="Holmes I."/>
            <person name="Hoskins R.A."/>
            <person name="Hubisz M.J."/>
            <person name="Hultmark D."/>
            <person name="Huntley M.A."/>
            <person name="Jaffe D.B."/>
            <person name="Jagadeeshan S."/>
            <person name="Jeck W.R."/>
            <person name="Johnson J."/>
            <person name="Jones C.D."/>
            <person name="Jordan W.C."/>
            <person name="Karpen G.H."/>
            <person name="Kataoka E."/>
            <person name="Keightley P.D."/>
            <person name="Kheradpour P."/>
            <person name="Kirkness E.F."/>
            <person name="Koerich L.B."/>
            <person name="Kristiansen K."/>
            <person name="Kudrna D."/>
            <person name="Kulathinal R.J."/>
            <person name="Kumar S."/>
            <person name="Kwok R."/>
            <person name="Lander E."/>
            <person name="Langley C.H."/>
            <person name="Lapoint R."/>
            <person name="Lazzaro B.P."/>
            <person name="Lee S.J."/>
            <person name="Levesque L."/>
            <person name="Li R."/>
            <person name="Lin C.F."/>
            <person name="Lin M.F."/>
            <person name="Lindblad-Toh K."/>
            <person name="Llopart A."/>
            <person name="Long M."/>
            <person name="Low L."/>
            <person name="Lozovsky E."/>
            <person name="Lu J."/>
            <person name="Luo M."/>
            <person name="Machado C.A."/>
            <person name="Makalowski W."/>
            <person name="Marzo M."/>
            <person name="Matsuda M."/>
            <person name="Matzkin L."/>
            <person name="McAllister B."/>
            <person name="McBride C.S."/>
            <person name="McKernan B."/>
            <person name="McKernan K."/>
            <person name="Mendez-Lago M."/>
            <person name="Minx P."/>
            <person name="Mollenhauer M.U."/>
            <person name="Montooth K."/>
            <person name="Mount S.M."/>
            <person name="Mu X."/>
            <person name="Myers E."/>
            <person name="Negre B."/>
            <person name="Newfeld S."/>
            <person name="Nielsen R."/>
            <person name="Noor M.A."/>
            <person name="O'Grady P."/>
            <person name="Pachter L."/>
            <person name="Papaceit M."/>
            <person name="Parisi M.J."/>
            <person name="Parisi M."/>
            <person name="Parts L."/>
            <person name="Pedersen J.S."/>
            <person name="Pesole G."/>
            <person name="Phillippy A.M."/>
            <person name="Ponting C.P."/>
            <person name="Pop M."/>
            <person name="Porcelli D."/>
            <person name="Powell J.R."/>
            <person name="Prohaska S."/>
            <person name="Pruitt K."/>
            <person name="Puig M."/>
            <person name="Quesneville H."/>
            <person name="Ram K.R."/>
            <person name="Rand D."/>
            <person name="Rasmussen M.D."/>
            <person name="Reed L.K."/>
            <person name="Reenan R."/>
            <person name="Reily A."/>
            <person name="Remington K.A."/>
            <person name="Rieger T.T."/>
            <person name="Ritchie M.G."/>
            <person name="Robin C."/>
            <person name="Rogers Y.H."/>
            <person name="Rohde C."/>
            <person name="Rozas J."/>
            <person name="Rubenfield M.J."/>
            <person name="Ruiz A."/>
            <person name="Russo S."/>
            <person name="Salzberg S.L."/>
            <person name="Sanchez-Gracia A."/>
            <person name="Saranga D.J."/>
            <person name="Sato H."/>
            <person name="Schaeffer S.W."/>
            <person name="Schatz M.C."/>
            <person name="Schlenke T."/>
            <person name="Schwartz R."/>
            <person name="Segarra C."/>
            <person name="Singh R.S."/>
            <person name="Sirot L."/>
            <person name="Sirota M."/>
            <person name="Sisneros N.B."/>
            <person name="Smith C.D."/>
            <person name="Smith T.F."/>
            <person name="Spieth J."/>
            <person name="Stage D.E."/>
            <person name="Stark A."/>
            <person name="Stephan W."/>
            <person name="Strausberg R.L."/>
            <person name="Strempel S."/>
            <person name="Sturgill D."/>
            <person name="Sutton G."/>
            <person name="Sutton G.G."/>
            <person name="Tao W."/>
            <person name="Teichmann S."/>
            <person name="Tobari Y.N."/>
            <person name="Tomimura Y."/>
            <person name="Tsolas J.M."/>
            <person name="Valente V.L."/>
            <person name="Venter E."/>
            <person name="Venter J.C."/>
            <person name="Vicario S."/>
            <person name="Vieira F.G."/>
            <person name="Vilella A.J."/>
            <person name="Villasante A."/>
            <person name="Walenz B."/>
            <person name="Wang J."/>
            <person name="Wasserman M."/>
            <person name="Watts T."/>
            <person name="Wilson D."/>
            <person name="Wilson R.K."/>
            <person name="Wing R.A."/>
            <person name="Wolfner M.F."/>
            <person name="Wong A."/>
            <person name="Wong G.K."/>
            <person name="Wu C.I."/>
            <person name="Wu G."/>
            <person name="Yamamoto D."/>
            <person name="Yang H.P."/>
            <person name="Yang S.P."/>
            <person name="Yorke J.A."/>
            <person name="Yoshida K."/>
            <person name="Zdobnov E."/>
            <person name="Zhang P."/>
            <person name="Zhang Y."/>
            <person name="Zimin A.V."/>
            <person name="Baldwin J."/>
            <person name="Abdouelleil A."/>
            <person name="Abdulkadir J."/>
            <person name="Abebe A."/>
            <person name="Abera B."/>
            <person name="Abreu J."/>
            <person name="Acer S.C."/>
            <person name="Aftuck L."/>
            <person name="Alexander A."/>
            <person name="An P."/>
            <person name="Anderson E."/>
            <person name="Anderson S."/>
            <person name="Arachi H."/>
            <person name="Azer M."/>
            <person name="Bachantsang P."/>
            <person name="Barry A."/>
            <person name="Bayul T."/>
            <person name="Berlin A."/>
            <person name="Bessette D."/>
            <person name="Bloom T."/>
            <person name="Blye J."/>
            <person name="Boguslavskiy L."/>
            <person name="Bonnet C."/>
            <person name="Boukhgalter B."/>
            <person name="Bourzgui I."/>
            <person name="Brown A."/>
            <person name="Cahill P."/>
            <person name="Channer S."/>
            <person name="Cheshatsang Y."/>
            <person name="Chuda L."/>
            <person name="Citroen M."/>
            <person name="Collymore A."/>
            <person name="Cooke P."/>
            <person name="Costello M."/>
            <person name="D'Aco K."/>
            <person name="Daza R."/>
            <person name="De Haan G."/>
            <person name="DeGray S."/>
            <person name="DeMaso C."/>
            <person name="Dhargay N."/>
            <person name="Dooley K."/>
            <person name="Dooley E."/>
            <person name="Doricent M."/>
            <person name="Dorje P."/>
            <person name="Dorjee K."/>
            <person name="Dupes A."/>
            <person name="Elong R."/>
            <person name="Falk J."/>
            <person name="Farina A."/>
            <person name="Faro S."/>
            <person name="Ferguson D."/>
            <person name="Fisher S."/>
            <person name="Foley C.D."/>
            <person name="Franke A."/>
            <person name="Friedrich D."/>
            <person name="Gadbois L."/>
            <person name="Gearin G."/>
            <person name="Gearin C.R."/>
            <person name="Giannoukos G."/>
            <person name="Goode T."/>
            <person name="Graham J."/>
            <person name="Grandbois E."/>
            <person name="Grewal S."/>
            <person name="Gyaltsen K."/>
            <person name="Hafez N."/>
            <person name="Hagos B."/>
            <person name="Hall J."/>
            <person name="Henson C."/>
            <person name="Hollinger A."/>
            <person name="Honan T."/>
            <person name="Huard M.D."/>
            <person name="Hughes L."/>
            <person name="Hurhula B."/>
            <person name="Husby M.E."/>
            <person name="Kamat A."/>
            <person name="Kanga B."/>
            <person name="Kashin S."/>
            <person name="Khazanovich D."/>
            <person name="Kisner P."/>
            <person name="Lance K."/>
            <person name="Lara M."/>
            <person name="Lee W."/>
            <person name="Lennon N."/>
            <person name="Letendre F."/>
            <person name="LeVine R."/>
            <person name="Lipovsky A."/>
            <person name="Liu X."/>
            <person name="Liu J."/>
            <person name="Liu S."/>
            <person name="Lokyitsang T."/>
            <person name="Lokyitsang Y."/>
            <person name="Lubonja R."/>
            <person name="Lui A."/>
            <person name="MacDonald P."/>
            <person name="Magnisalis V."/>
            <person name="Maru K."/>
            <person name="Matthews C."/>
            <person name="McCusker W."/>
            <person name="McDonough S."/>
            <person name="Mehta T."/>
            <person name="Meldrim J."/>
            <person name="Meneus L."/>
            <person name="Mihai O."/>
            <person name="Mihalev A."/>
            <person name="Mihova T."/>
            <person name="Mittelman R."/>
            <person name="Mlenga V."/>
            <person name="Montmayeur A."/>
            <person name="Mulrain L."/>
            <person name="Navidi A."/>
            <person name="Naylor J."/>
            <person name="Negash T."/>
            <person name="Nguyen T."/>
            <person name="Nguyen N."/>
            <person name="Nicol R."/>
            <person name="Norbu C."/>
            <person name="Norbu N."/>
            <person name="Novod N."/>
            <person name="O'Neill B."/>
            <person name="Osman S."/>
            <person name="Markiewicz E."/>
            <person name="Oyono O.L."/>
            <person name="Patti C."/>
            <person name="Phunkhang P."/>
            <person name="Pierre F."/>
            <person name="Priest M."/>
            <person name="Raghuraman S."/>
            <person name="Rege F."/>
            <person name="Reyes R."/>
            <person name="Rise C."/>
            <person name="Rogov P."/>
            <person name="Ross K."/>
            <person name="Ryan E."/>
            <person name="Settipalli S."/>
            <person name="Shea T."/>
            <person name="Sherpa N."/>
            <person name="Shi L."/>
            <person name="Shih D."/>
            <person name="Sparrow T."/>
            <person name="Spaulding J."/>
            <person name="Stalker J."/>
            <person name="Stange-Thomann N."/>
            <person name="Stavropoulos S."/>
            <person name="Stone C."/>
            <person name="Strader C."/>
            <person name="Tesfaye S."/>
            <person name="Thomson T."/>
            <person name="Thoulutsang Y."/>
            <person name="Thoulutsang D."/>
            <person name="Topham K."/>
            <person name="Topping I."/>
            <person name="Tsamla T."/>
            <person name="Vassiliev H."/>
            <person name="Vo A."/>
            <person name="Wangchuk T."/>
            <person name="Wangdi T."/>
            <person name="Weiand M."/>
            <person name="Wilkinson J."/>
            <person name="Wilson A."/>
            <person name="Yadav S."/>
            <person name="Young G."/>
            <person name="Yu Q."/>
            <person name="Zembek L."/>
            <person name="Zhong D."/>
            <person name="Zimmer A."/>
            <person name="Zwirko Z."/>
            <person name="Jaffe D.B."/>
            <person name="Alvarez P."/>
            <person name="Brockman W."/>
            <person name="Butler J."/>
            <person name="Chin C."/>
            <person name="Gnerre S."/>
            <person name="Grabherr M."/>
            <person name="Kleber M."/>
            <person name="Mauceli E."/>
            <person name="MacCallum I."/>
        </authorList>
    </citation>
    <scope>NUCLEOTIDE SEQUENCE [LARGE SCALE GENOMIC DNA]</scope>
    <source>
        <strain evidence="10">MV2-25</strain>
    </source>
</reference>
<feature type="binding site" evidence="7">
    <location>
        <position position="413"/>
    </location>
    <ligand>
        <name>Zn(2+)</name>
        <dbReference type="ChEBI" id="CHEBI:29105"/>
    </ligand>
</feature>
<evidence type="ECO:0000256" key="3">
    <source>
        <dbReference type="ARBA" id="ARBA00022737"/>
    </source>
</evidence>
<evidence type="ECO:0000256" key="2">
    <source>
        <dbReference type="ARBA" id="ARBA00022723"/>
    </source>
</evidence>
<dbReference type="HOGENOM" id="CLU_736240_0_0_1"/>
<dbReference type="InterPro" id="IPR013087">
    <property type="entry name" value="Znf_C2H2_type"/>
</dbReference>
<dbReference type="GO" id="GO:0000981">
    <property type="term" value="F:DNA-binding transcription factor activity, RNA polymerase II-specific"/>
    <property type="evidence" value="ECO:0007669"/>
    <property type="project" value="TreeGrafter"/>
</dbReference>
<dbReference type="PROSITE" id="PS51915">
    <property type="entry name" value="ZAD"/>
    <property type="match status" value="4"/>
</dbReference>
<dbReference type="PROSITE" id="PS50157">
    <property type="entry name" value="ZINC_FINGER_C2H2_2"/>
    <property type="match status" value="3"/>
</dbReference>
<dbReference type="Pfam" id="PF00096">
    <property type="entry name" value="zf-C2H2"/>
    <property type="match status" value="3"/>
</dbReference>
<dbReference type="SUPFAM" id="SSF57667">
    <property type="entry name" value="beta-beta-alpha zinc fingers"/>
    <property type="match status" value="3"/>
</dbReference>
<sequence length="525" mass="59755">MAQVCRVCMAPPVSGPFKNIFDEPQNWDTCIADMIAECTGYVVCRGDLLPENICPPCLEDAVSAFSFKKTCEQSHRLYIPVLEEAGGEDICHNLEDDEDWEHSDSGNELTNQFENAKVHGDKDVDHQFKCSLCPKSYTHKSNLNRHKQLHTEERTYKCSDCCEPQNWDTCIADMIAECTGYAVCRGDLLPENICPPCLEDAVSAFSFKKTCEQSHRLYIPVLEEAGGEDICHNLEDDEDWEHSDSGNELTNQFENAKVHGDKDVDHQFKCSLCPKSYTHKSNLNRHKQLHTEERTYKCSDCCEPQNWDTCIADMIAECTGYAVCRGDLLPENICPPCLEDAVSAFSFKKTCEQSHRLYIPVLEEAGGEDICHNLEDDEDWEHSDSGNELTNQFENAKVHGDKDVDHQFKCSLCPKSYTHKSNLNRHKQLHTEERTYKCSDCCEPQNWDTCIADMIAECTGYVVCRLDLLPENICPPCLEDAVSAFSFKKTCEQSHRLYIPVLEEKTSVIIWKTMRIGNIQIVEMS</sequence>
<evidence type="ECO:0000256" key="7">
    <source>
        <dbReference type="PROSITE-ProRule" id="PRU01263"/>
    </source>
</evidence>
<gene>
    <name evidence="10" type="primary">Dpse\GA22448</name>
    <name evidence="10" type="ORF">Dpse_GA22448</name>
</gene>
<dbReference type="FunFam" id="3.30.160.60:FF:000446">
    <property type="entry name" value="Zinc finger protein"/>
    <property type="match status" value="3"/>
</dbReference>
<feature type="binding site" evidence="7">
    <location>
        <position position="474"/>
    </location>
    <ligand>
        <name>Zn(2+)</name>
        <dbReference type="ChEBI" id="CHEBI:29105"/>
    </ligand>
</feature>
<dbReference type="AlphaFoldDB" id="B5DUF3"/>
<keyword evidence="2 7" id="KW-0479">Metal-binding</keyword>
<organism evidence="10">
    <name type="scientific">Drosophila pseudoobscura pseudoobscura</name>
    <name type="common">Fruit fly</name>
    <dbReference type="NCBI Taxonomy" id="46245"/>
    <lineage>
        <taxon>Eukaryota</taxon>
        <taxon>Metazoa</taxon>
        <taxon>Ecdysozoa</taxon>
        <taxon>Arthropoda</taxon>
        <taxon>Hexapoda</taxon>
        <taxon>Insecta</taxon>
        <taxon>Pterygota</taxon>
        <taxon>Neoptera</taxon>
        <taxon>Endopterygota</taxon>
        <taxon>Diptera</taxon>
        <taxon>Brachycera</taxon>
        <taxon>Muscomorpha</taxon>
        <taxon>Ephydroidea</taxon>
        <taxon>Drosophilidae</taxon>
        <taxon>Drosophila</taxon>
        <taxon>Sophophora</taxon>
    </lineage>
</organism>
<feature type="binding site" evidence="7">
    <location>
        <position position="273"/>
    </location>
    <ligand>
        <name>Zn(2+)</name>
        <dbReference type="ChEBI" id="CHEBI:29105"/>
    </ligand>
</feature>
<dbReference type="Gene3D" id="3.30.160.60">
    <property type="entry name" value="Classic Zinc Finger"/>
    <property type="match status" value="3"/>
</dbReference>
<dbReference type="EMBL" id="CH673397">
    <property type="protein sequence ID" value="EDY71991.2"/>
    <property type="molecule type" value="Genomic_DNA"/>
</dbReference>
<evidence type="ECO:0000256" key="6">
    <source>
        <dbReference type="PROSITE-ProRule" id="PRU00042"/>
    </source>
</evidence>
<feature type="domain" description="ZAD" evidence="9">
    <location>
        <begin position="3"/>
        <end position="81"/>
    </location>
</feature>
<feature type="domain" description="ZAD" evidence="9">
    <location>
        <begin position="268"/>
        <end position="361"/>
    </location>
</feature>
<feature type="binding site" evidence="7">
    <location>
        <position position="130"/>
    </location>
    <ligand>
        <name>Zn(2+)</name>
        <dbReference type="ChEBI" id="CHEBI:29105"/>
    </ligand>
</feature>
<feature type="binding site" evidence="7">
    <location>
        <position position="197"/>
    </location>
    <ligand>
        <name>Zn(2+)</name>
        <dbReference type="ChEBI" id="CHEBI:29105"/>
    </ligand>
</feature>
<protein>
    <submittedName>
        <fullName evidence="10">Uncharacterized protein</fullName>
    </submittedName>
</protein>
<accession>B5DUF3</accession>
<dbReference type="Pfam" id="PF07776">
    <property type="entry name" value="zf-AD"/>
    <property type="match status" value="3"/>
</dbReference>
<proteinExistence type="inferred from homology"/>
<evidence type="ECO:0000313" key="10">
    <source>
        <dbReference type="EMBL" id="EDY71991.2"/>
    </source>
</evidence>
<dbReference type="SMART" id="SM00355">
    <property type="entry name" value="ZnF_C2H2"/>
    <property type="match status" value="3"/>
</dbReference>
<evidence type="ECO:0000259" key="8">
    <source>
        <dbReference type="PROSITE" id="PS50157"/>
    </source>
</evidence>
<keyword evidence="3" id="KW-0677">Repeat</keyword>
<dbReference type="PROSITE" id="PS00028">
    <property type="entry name" value="ZINC_FINGER_C2H2_1"/>
    <property type="match status" value="3"/>
</dbReference>
<name>B5DUF3_DROPS</name>
<keyword evidence="5 7" id="KW-0862">Zinc</keyword>
<feature type="binding site" evidence="7">
    <location>
        <position position="337"/>
    </location>
    <ligand>
        <name>Zn(2+)</name>
        <dbReference type="ChEBI" id="CHEBI:29105"/>
    </ligand>
</feature>
<feature type="binding site" evidence="7">
    <location>
        <position position="8"/>
    </location>
    <ligand>
        <name>Zn(2+)</name>
        <dbReference type="ChEBI" id="CHEBI:29105"/>
    </ligand>
</feature>
<feature type="binding site" evidence="7">
    <location>
        <position position="410"/>
    </location>
    <ligand>
        <name>Zn(2+)</name>
        <dbReference type="ChEBI" id="CHEBI:29105"/>
    </ligand>
</feature>
<evidence type="ECO:0000256" key="1">
    <source>
        <dbReference type="ARBA" id="ARBA00006991"/>
    </source>
</evidence>